<evidence type="ECO:0000313" key="8">
    <source>
        <dbReference type="EMBL" id="ESQ92350.1"/>
    </source>
</evidence>
<keyword evidence="3 6" id="KW-0547">Nucleotide-binding</keyword>
<dbReference type="HAMAP" id="MF_01161">
    <property type="entry name" value="tRNA_Ile_lys_synt"/>
    <property type="match status" value="1"/>
</dbReference>
<keyword evidence="2 6" id="KW-0819">tRNA processing</keyword>
<comment type="similarity">
    <text evidence="6">Belongs to the tRNA(Ile)-lysidine synthase family.</text>
</comment>
<gene>
    <name evidence="6" type="primary">tilS</name>
    <name evidence="8" type="ORF">ABENE_08215</name>
</gene>
<dbReference type="NCBIfam" id="TIGR02432">
    <property type="entry name" value="lysidine_TilS_N"/>
    <property type="match status" value="1"/>
</dbReference>
<dbReference type="Proteomes" id="UP000017837">
    <property type="component" value="Unassembled WGS sequence"/>
</dbReference>
<dbReference type="GO" id="GO:0005524">
    <property type="term" value="F:ATP binding"/>
    <property type="evidence" value="ECO:0007669"/>
    <property type="project" value="UniProtKB-UniRule"/>
</dbReference>
<accession>V4Q3B5</accession>
<feature type="domain" description="tRNA(Ile)-lysidine/2-thiocytidine synthase N-terminal" evidence="7">
    <location>
        <begin position="28"/>
        <end position="209"/>
    </location>
</feature>
<sequence>MRGGLERARLRSDFTHFAERLDGDGPLGIAVSGGGDSVALLYALAEWNQKNVKRRPLEVFCVDHGLNPLSPQWTQSVADHAARVGAGFTALYWQGEKPASGLSAAARLARHALLAQAARQKSASVLCLAHTADDIAEAAAMRGQGSNVGTPQVWSPSPVWPEGRGVFLYRPLLDIRREALRDYLREIDASWIDDPSNDNPASLRARTRRLLREQDVPIEARENIMPPDMAGLLHADTFAALGVIAFRADVFYSLPLEPALKLLSAAAVCAGGGDRLPKRARLEHLYARLSDGKALTLCGARLQRQENRISISRETGDIGRQTSPIVELEPGVEAVWDGRFALVAAQAMRILPSQGVRADLDTADRKALHALPAVLRGSLPVSEKDHQKKLLMHSAAANTSLTPATYNKTRVTCLVTPRFYAAMGQITRESHIDSDSWPVVCNGV</sequence>
<dbReference type="InterPro" id="IPR011063">
    <property type="entry name" value="TilS/TtcA_N"/>
</dbReference>
<proteinExistence type="inferred from homology"/>
<comment type="subcellular location">
    <subcellularLocation>
        <location evidence="6">Cytoplasm</location>
    </subcellularLocation>
</comment>
<evidence type="ECO:0000256" key="4">
    <source>
        <dbReference type="ARBA" id="ARBA00022840"/>
    </source>
</evidence>
<dbReference type="PANTHER" id="PTHR43033">
    <property type="entry name" value="TRNA(ILE)-LYSIDINE SYNTHASE-RELATED"/>
    <property type="match status" value="1"/>
</dbReference>
<protein>
    <recommendedName>
        <fullName evidence="6">tRNA(Ile)-lysidine synthase</fullName>
        <ecNumber evidence="6">6.3.4.19</ecNumber>
    </recommendedName>
    <alternativeName>
        <fullName evidence="6">tRNA(Ile)-2-lysyl-cytidine synthase</fullName>
    </alternativeName>
    <alternativeName>
        <fullName evidence="6">tRNA(Ile)-lysidine synthetase</fullName>
    </alternativeName>
</protein>
<evidence type="ECO:0000313" key="9">
    <source>
        <dbReference type="Proteomes" id="UP000017837"/>
    </source>
</evidence>
<dbReference type="PATRIC" id="fig|1121022.4.peg.1653"/>
<dbReference type="EC" id="6.3.4.19" evidence="6"/>
<dbReference type="CDD" id="cd01992">
    <property type="entry name" value="TilS_N"/>
    <property type="match status" value="1"/>
</dbReference>
<keyword evidence="1 6" id="KW-0436">Ligase</keyword>
<dbReference type="InterPro" id="IPR012094">
    <property type="entry name" value="tRNA_Ile_lys_synt"/>
</dbReference>
<feature type="binding site" evidence="6">
    <location>
        <begin position="32"/>
        <end position="37"/>
    </location>
    <ligand>
        <name>ATP</name>
        <dbReference type="ChEBI" id="CHEBI:30616"/>
    </ligand>
</feature>
<evidence type="ECO:0000256" key="3">
    <source>
        <dbReference type="ARBA" id="ARBA00022741"/>
    </source>
</evidence>
<dbReference type="RefSeq" id="WP_018081018.1">
    <property type="nucleotide sequence ID" value="NZ_AQWM01000003.1"/>
</dbReference>
<dbReference type="eggNOG" id="COG0037">
    <property type="taxonomic scope" value="Bacteria"/>
</dbReference>
<name>V4Q3B5_9CAUL</name>
<comment type="function">
    <text evidence="6">Ligates lysine onto the cytidine present at position 34 of the AUA codon-specific tRNA(Ile) that contains the anticodon CAU, in an ATP-dependent manner. Cytidine is converted to lysidine, thus changing the amino acid specificity of the tRNA from methionine to isoleucine.</text>
</comment>
<evidence type="ECO:0000256" key="2">
    <source>
        <dbReference type="ARBA" id="ARBA00022694"/>
    </source>
</evidence>
<dbReference type="InterPro" id="IPR014729">
    <property type="entry name" value="Rossmann-like_a/b/a_fold"/>
</dbReference>
<dbReference type="Pfam" id="PF01171">
    <property type="entry name" value="ATP_bind_3"/>
    <property type="match status" value="1"/>
</dbReference>
<organism evidence="8 9">
    <name type="scientific">Asticcacaulis benevestitus DSM 16100 = ATCC BAA-896</name>
    <dbReference type="NCBI Taxonomy" id="1121022"/>
    <lineage>
        <taxon>Bacteria</taxon>
        <taxon>Pseudomonadati</taxon>
        <taxon>Pseudomonadota</taxon>
        <taxon>Alphaproteobacteria</taxon>
        <taxon>Caulobacterales</taxon>
        <taxon>Caulobacteraceae</taxon>
        <taxon>Asticcacaulis</taxon>
    </lineage>
</organism>
<dbReference type="AlphaFoldDB" id="V4Q3B5"/>
<keyword evidence="4 6" id="KW-0067">ATP-binding</keyword>
<dbReference type="GO" id="GO:0006400">
    <property type="term" value="P:tRNA modification"/>
    <property type="evidence" value="ECO:0007669"/>
    <property type="project" value="UniProtKB-UniRule"/>
</dbReference>
<comment type="caution">
    <text evidence="8">The sequence shown here is derived from an EMBL/GenBank/DDBJ whole genome shotgun (WGS) entry which is preliminary data.</text>
</comment>
<dbReference type="Gene3D" id="3.40.50.620">
    <property type="entry name" value="HUPs"/>
    <property type="match status" value="1"/>
</dbReference>
<evidence type="ECO:0000256" key="5">
    <source>
        <dbReference type="ARBA" id="ARBA00048539"/>
    </source>
</evidence>
<evidence type="ECO:0000256" key="6">
    <source>
        <dbReference type="HAMAP-Rule" id="MF_01161"/>
    </source>
</evidence>
<dbReference type="GO" id="GO:0032267">
    <property type="term" value="F:tRNA(Ile)-lysidine synthase activity"/>
    <property type="evidence" value="ECO:0007669"/>
    <property type="project" value="UniProtKB-EC"/>
</dbReference>
<comment type="domain">
    <text evidence="6">The N-terminal region contains the highly conserved SGGXDS motif, predicted to be a P-loop motif involved in ATP binding.</text>
</comment>
<keyword evidence="6" id="KW-0963">Cytoplasm</keyword>
<dbReference type="STRING" id="1121022.GCA_000376105_01352"/>
<evidence type="ECO:0000256" key="1">
    <source>
        <dbReference type="ARBA" id="ARBA00022598"/>
    </source>
</evidence>
<dbReference type="PANTHER" id="PTHR43033:SF1">
    <property type="entry name" value="TRNA(ILE)-LYSIDINE SYNTHASE-RELATED"/>
    <property type="match status" value="1"/>
</dbReference>
<dbReference type="GO" id="GO:0005737">
    <property type="term" value="C:cytoplasm"/>
    <property type="evidence" value="ECO:0007669"/>
    <property type="project" value="UniProtKB-SubCell"/>
</dbReference>
<comment type="catalytic activity">
    <reaction evidence="5 6">
        <text>cytidine(34) in tRNA(Ile2) + L-lysine + ATP = lysidine(34) in tRNA(Ile2) + AMP + diphosphate + H(+)</text>
        <dbReference type="Rhea" id="RHEA:43744"/>
        <dbReference type="Rhea" id="RHEA-COMP:10625"/>
        <dbReference type="Rhea" id="RHEA-COMP:10670"/>
        <dbReference type="ChEBI" id="CHEBI:15378"/>
        <dbReference type="ChEBI" id="CHEBI:30616"/>
        <dbReference type="ChEBI" id="CHEBI:32551"/>
        <dbReference type="ChEBI" id="CHEBI:33019"/>
        <dbReference type="ChEBI" id="CHEBI:82748"/>
        <dbReference type="ChEBI" id="CHEBI:83665"/>
        <dbReference type="ChEBI" id="CHEBI:456215"/>
        <dbReference type="EC" id="6.3.4.19"/>
    </reaction>
</comment>
<keyword evidence="9" id="KW-1185">Reference proteome</keyword>
<dbReference type="EMBL" id="AWGB01000013">
    <property type="protein sequence ID" value="ESQ92350.1"/>
    <property type="molecule type" value="Genomic_DNA"/>
</dbReference>
<reference evidence="8 9" key="1">
    <citation type="journal article" date="2014" name="Nature">
        <title>Sequential evolution of bacterial morphology by co-option of a developmental regulator.</title>
        <authorList>
            <person name="Jiang C."/>
            <person name="Brown P.J."/>
            <person name="Ducret A."/>
            <person name="Brun Y.V."/>
        </authorList>
    </citation>
    <scope>NUCLEOTIDE SEQUENCE [LARGE SCALE GENOMIC DNA]</scope>
    <source>
        <strain evidence="8 9">DSM 16100</strain>
    </source>
</reference>
<dbReference type="InterPro" id="IPR012795">
    <property type="entry name" value="tRNA_Ile_lys_synt_N"/>
</dbReference>
<dbReference type="OrthoDB" id="9807403at2"/>
<dbReference type="SUPFAM" id="SSF52402">
    <property type="entry name" value="Adenine nucleotide alpha hydrolases-like"/>
    <property type="match status" value="1"/>
</dbReference>
<evidence type="ECO:0000259" key="7">
    <source>
        <dbReference type="Pfam" id="PF01171"/>
    </source>
</evidence>